<comment type="caution">
    <text evidence="3">The sequence shown here is derived from an EMBL/GenBank/DDBJ whole genome shotgun (WGS) entry which is preliminary data.</text>
</comment>
<evidence type="ECO:0008006" key="5">
    <source>
        <dbReference type="Google" id="ProtNLM"/>
    </source>
</evidence>
<keyword evidence="2" id="KW-1133">Transmembrane helix</keyword>
<dbReference type="Gene3D" id="1.10.150.20">
    <property type="entry name" value="5' to 3' exonuclease, C-terminal subdomain"/>
    <property type="match status" value="1"/>
</dbReference>
<reference evidence="3 4" key="1">
    <citation type="submission" date="2024-09" db="EMBL/GenBank/DDBJ databases">
        <authorList>
            <person name="Sun Q."/>
            <person name="Mori K."/>
        </authorList>
    </citation>
    <scope>NUCLEOTIDE SEQUENCE [LARGE SCALE GENOMIC DNA]</scope>
    <source>
        <strain evidence="3 4">CICC 11035S</strain>
    </source>
</reference>
<feature type="transmembrane region" description="Helical" evidence="2">
    <location>
        <begin position="6"/>
        <end position="24"/>
    </location>
</feature>
<proteinExistence type="predicted"/>
<sequence>MIQANWLVFIAALLIGIVVAYWLFARASKPAPRVHRPDVLDEGAAPAQRNQALIDEAPPAAQFAAPAPAAPTPSHVHIDPPAMAGTMAGIGEVIAVAAQEEVDNALPPQTIAAETEAERAADVAAQMAAETAPEPVSAPEPAAAPAPAAAAPAETAAGDDLRKIKGLGPKMLTLLNSLGVTRFAQIAAWSDADLDDLDGKLGAFAGRPRRDNWVEQARLLASGDTGDYEAKFGKL</sequence>
<keyword evidence="2" id="KW-0812">Transmembrane</keyword>
<feature type="region of interest" description="Disordered" evidence="1">
    <location>
        <begin position="116"/>
        <end position="156"/>
    </location>
</feature>
<name>A0ABV6S2B3_9SPHN</name>
<dbReference type="EMBL" id="JBHLTM010000009">
    <property type="protein sequence ID" value="MFC0683384.1"/>
    <property type="molecule type" value="Genomic_DNA"/>
</dbReference>
<organism evidence="3 4">
    <name type="scientific">Novosphingobium clariflavum</name>
    <dbReference type="NCBI Taxonomy" id="2029884"/>
    <lineage>
        <taxon>Bacteria</taxon>
        <taxon>Pseudomonadati</taxon>
        <taxon>Pseudomonadota</taxon>
        <taxon>Alphaproteobacteria</taxon>
        <taxon>Sphingomonadales</taxon>
        <taxon>Sphingomonadaceae</taxon>
        <taxon>Novosphingobium</taxon>
    </lineage>
</organism>
<feature type="compositionally biased region" description="Low complexity" evidence="1">
    <location>
        <begin position="145"/>
        <end position="156"/>
    </location>
</feature>
<keyword evidence="2" id="KW-0472">Membrane</keyword>
<dbReference type="RefSeq" id="WP_267220685.1">
    <property type="nucleotide sequence ID" value="NZ_JAPCWC010000007.1"/>
</dbReference>
<keyword evidence="4" id="KW-1185">Reference proteome</keyword>
<accession>A0ABV6S2B3</accession>
<feature type="compositionally biased region" description="Low complexity" evidence="1">
    <location>
        <begin position="122"/>
        <end position="135"/>
    </location>
</feature>
<evidence type="ECO:0000256" key="1">
    <source>
        <dbReference type="SAM" id="MobiDB-lite"/>
    </source>
</evidence>
<evidence type="ECO:0000313" key="3">
    <source>
        <dbReference type="EMBL" id="MFC0683384.1"/>
    </source>
</evidence>
<protein>
    <recommendedName>
        <fullName evidence="5">Flap endonuclease-1-like 5' DNA nuclease</fullName>
    </recommendedName>
</protein>
<evidence type="ECO:0000256" key="2">
    <source>
        <dbReference type="SAM" id="Phobius"/>
    </source>
</evidence>
<dbReference type="Proteomes" id="UP001589858">
    <property type="component" value="Unassembled WGS sequence"/>
</dbReference>
<evidence type="ECO:0000313" key="4">
    <source>
        <dbReference type="Proteomes" id="UP001589858"/>
    </source>
</evidence>
<gene>
    <name evidence="3" type="ORF">ACFFF8_02115</name>
</gene>